<organism evidence="2 3">
    <name type="scientific">candidate division WWE3 bacterium RIFCSPLOWO2_01_FULL_42_11</name>
    <dbReference type="NCBI Taxonomy" id="1802627"/>
    <lineage>
        <taxon>Bacteria</taxon>
        <taxon>Katanobacteria</taxon>
    </lineage>
</organism>
<dbReference type="InterPro" id="IPR027417">
    <property type="entry name" value="P-loop_NTPase"/>
</dbReference>
<dbReference type="Pfam" id="PF22667">
    <property type="entry name" value="Lon_lid"/>
    <property type="match status" value="1"/>
</dbReference>
<dbReference type="GO" id="GO:0016887">
    <property type="term" value="F:ATP hydrolysis activity"/>
    <property type="evidence" value="ECO:0007669"/>
    <property type="project" value="InterPro"/>
</dbReference>
<dbReference type="InterPro" id="IPR027065">
    <property type="entry name" value="Lon_Prtase"/>
</dbReference>
<evidence type="ECO:0000259" key="1">
    <source>
        <dbReference type="SMART" id="SM00382"/>
    </source>
</evidence>
<dbReference type="PRINTS" id="PR00364">
    <property type="entry name" value="DISEASERSIST"/>
</dbReference>
<dbReference type="Pfam" id="PF00004">
    <property type="entry name" value="AAA"/>
    <property type="match status" value="1"/>
</dbReference>
<name>A0A1F4VP47_UNCKA</name>
<comment type="caution">
    <text evidence="2">The sequence shown here is derived from an EMBL/GenBank/DDBJ whole genome shotgun (WGS) entry which is preliminary data.</text>
</comment>
<dbReference type="Gene3D" id="1.10.8.60">
    <property type="match status" value="1"/>
</dbReference>
<proteinExistence type="predicted"/>
<accession>A0A1F4VP47</accession>
<evidence type="ECO:0000313" key="3">
    <source>
        <dbReference type="Proteomes" id="UP000178964"/>
    </source>
</evidence>
<dbReference type="SMART" id="SM00382">
    <property type="entry name" value="AAA"/>
    <property type="match status" value="1"/>
</dbReference>
<dbReference type="Gene3D" id="1.20.5.5270">
    <property type="match status" value="1"/>
</dbReference>
<gene>
    <name evidence="2" type="ORF">A3A70_02250</name>
</gene>
<dbReference type="STRING" id="1802627.A3A70_02250"/>
<dbReference type="SUPFAM" id="SSF52540">
    <property type="entry name" value="P-loop containing nucleoside triphosphate hydrolases"/>
    <property type="match status" value="1"/>
</dbReference>
<dbReference type="GO" id="GO:0006515">
    <property type="term" value="P:protein quality control for misfolded or incompletely synthesized proteins"/>
    <property type="evidence" value="ECO:0007669"/>
    <property type="project" value="TreeGrafter"/>
</dbReference>
<dbReference type="Gene3D" id="3.40.50.300">
    <property type="entry name" value="P-loop containing nucleotide triphosphate hydrolases"/>
    <property type="match status" value="1"/>
</dbReference>
<dbReference type="AlphaFoldDB" id="A0A1F4VP47"/>
<evidence type="ECO:0000313" key="2">
    <source>
        <dbReference type="EMBL" id="OGC58972.1"/>
    </source>
</evidence>
<dbReference type="GO" id="GO:0004252">
    <property type="term" value="F:serine-type endopeptidase activity"/>
    <property type="evidence" value="ECO:0007669"/>
    <property type="project" value="InterPro"/>
</dbReference>
<reference evidence="2 3" key="1">
    <citation type="journal article" date="2016" name="Nat. Commun.">
        <title>Thousands of microbial genomes shed light on interconnected biogeochemical processes in an aquifer system.</title>
        <authorList>
            <person name="Anantharaman K."/>
            <person name="Brown C.T."/>
            <person name="Hug L.A."/>
            <person name="Sharon I."/>
            <person name="Castelle C.J."/>
            <person name="Probst A.J."/>
            <person name="Thomas B.C."/>
            <person name="Singh A."/>
            <person name="Wilkins M.J."/>
            <person name="Karaoz U."/>
            <person name="Brodie E.L."/>
            <person name="Williams K.H."/>
            <person name="Hubbard S.S."/>
            <person name="Banfield J.F."/>
        </authorList>
    </citation>
    <scope>NUCLEOTIDE SEQUENCE [LARGE SCALE GENOMIC DNA]</scope>
</reference>
<dbReference type="PANTHER" id="PTHR43718">
    <property type="entry name" value="LON PROTEASE"/>
    <property type="match status" value="1"/>
</dbReference>
<dbReference type="InterPro" id="IPR054594">
    <property type="entry name" value="Lon_lid"/>
</dbReference>
<dbReference type="Proteomes" id="UP000178964">
    <property type="component" value="Unassembled WGS sequence"/>
</dbReference>
<dbReference type="InterPro" id="IPR003593">
    <property type="entry name" value="AAA+_ATPase"/>
</dbReference>
<dbReference type="PANTHER" id="PTHR43718:SF2">
    <property type="entry name" value="LON PROTEASE HOMOLOG, MITOCHONDRIAL"/>
    <property type="match status" value="1"/>
</dbReference>
<dbReference type="EMBL" id="MEVK01000026">
    <property type="protein sequence ID" value="OGC58972.1"/>
    <property type="molecule type" value="Genomic_DNA"/>
</dbReference>
<feature type="domain" description="AAA+ ATPase" evidence="1">
    <location>
        <begin position="117"/>
        <end position="261"/>
    </location>
</feature>
<dbReference type="GO" id="GO:0004176">
    <property type="term" value="F:ATP-dependent peptidase activity"/>
    <property type="evidence" value="ECO:0007669"/>
    <property type="project" value="InterPro"/>
</dbReference>
<dbReference type="GO" id="GO:0005524">
    <property type="term" value="F:ATP binding"/>
    <property type="evidence" value="ECO:0007669"/>
    <property type="project" value="InterPro"/>
</dbReference>
<dbReference type="InterPro" id="IPR003959">
    <property type="entry name" value="ATPase_AAA_core"/>
</dbReference>
<protein>
    <recommendedName>
        <fullName evidence="1">AAA+ ATPase domain-containing protein</fullName>
    </recommendedName>
</protein>
<sequence length="350" mass="38986">MPDQNIVKTTYEFKELELLEAQITQTQMPEDLKAKSLTQLERLNRMAKFGSYSAEFEVVSRWISWIVALPWESFSQDQLDLVKAQAILDTHHFGMQKIKDRILEYLATLKLSGGTSRATILCLIGLPGIGKTTVAEAVADCLNREFIRIAMGGMGSATQLRGVSKNLPNAEPGEIIKGLRRVKTRNPVILFDELDRVAASAISDVMGVLLEILDVEQNQSFTDYYIDYPFDLSKALFMCSANNTGGIANAVLDRLEVLEMPSYTDEEKKIIGQKYLLPKALKASGLTLEQVQIAPEIWDTIIRPLGYDAGIRTLDRTIRGICGRAARMIVEGKGTSFALNETNIKEFLTT</sequence>